<dbReference type="Pfam" id="PF21089">
    <property type="entry name" value="PKS_DH_N"/>
    <property type="match status" value="1"/>
</dbReference>
<dbReference type="InterPro" id="IPR014043">
    <property type="entry name" value="Acyl_transferase_dom"/>
</dbReference>
<dbReference type="InterPro" id="IPR049900">
    <property type="entry name" value="PKS_mFAS_DH"/>
</dbReference>
<dbReference type="SMART" id="SM00829">
    <property type="entry name" value="PKS_ER"/>
    <property type="match status" value="1"/>
</dbReference>
<dbReference type="InterPro" id="IPR018201">
    <property type="entry name" value="Ketoacyl_synth_AS"/>
</dbReference>
<dbReference type="InterPro" id="IPR036736">
    <property type="entry name" value="ACP-like_sf"/>
</dbReference>
<feature type="domain" description="Carrier" evidence="8">
    <location>
        <begin position="2316"/>
        <end position="2390"/>
    </location>
</feature>
<dbReference type="InterPro" id="IPR013968">
    <property type="entry name" value="PKS_KR"/>
</dbReference>
<dbReference type="RefSeq" id="WP_163099036.1">
    <property type="nucleotide sequence ID" value="NZ_CP127523.1"/>
</dbReference>
<dbReference type="SUPFAM" id="SSF47336">
    <property type="entry name" value="ACP-like"/>
    <property type="match status" value="1"/>
</dbReference>
<dbReference type="InterPro" id="IPR032821">
    <property type="entry name" value="PKS_assoc"/>
</dbReference>
<dbReference type="PROSITE" id="PS52019">
    <property type="entry name" value="PKS_MFAS_DH"/>
    <property type="match status" value="1"/>
</dbReference>
<dbReference type="Pfam" id="PF14765">
    <property type="entry name" value="PS-DH"/>
    <property type="match status" value="1"/>
</dbReference>
<keyword evidence="5" id="KW-0511">Multifunctional enzyme</keyword>
<dbReference type="PROSITE" id="PS52004">
    <property type="entry name" value="KS3_2"/>
    <property type="match status" value="1"/>
</dbReference>
<dbReference type="SMART" id="SM00823">
    <property type="entry name" value="PKS_PP"/>
    <property type="match status" value="1"/>
</dbReference>
<feature type="domain" description="Ketosynthase family 3 (KS3)" evidence="9">
    <location>
        <begin position="3"/>
        <end position="425"/>
    </location>
</feature>
<accession>A0A845UIQ8</accession>
<dbReference type="SMART" id="SM00822">
    <property type="entry name" value="PKS_KR"/>
    <property type="match status" value="1"/>
</dbReference>
<dbReference type="InterPro" id="IPR011032">
    <property type="entry name" value="GroES-like_sf"/>
</dbReference>
<dbReference type="Gene3D" id="1.10.1200.10">
    <property type="entry name" value="ACP-like"/>
    <property type="match status" value="1"/>
</dbReference>
<feature type="domain" description="PKS/mFAS DH" evidence="10">
    <location>
        <begin position="894"/>
        <end position="1170"/>
    </location>
</feature>
<dbReference type="Gene3D" id="3.30.70.3290">
    <property type="match status" value="1"/>
</dbReference>
<evidence type="ECO:0000313" key="11">
    <source>
        <dbReference type="EMBL" id="NDU43714.1"/>
    </source>
</evidence>
<evidence type="ECO:0000256" key="3">
    <source>
        <dbReference type="ARBA" id="ARBA00022679"/>
    </source>
</evidence>
<comment type="caution">
    <text evidence="11">The sequence shown here is derived from an EMBL/GenBank/DDBJ whole genome shotgun (WGS) entry which is preliminary data.</text>
</comment>
<dbReference type="CDD" id="cd08955">
    <property type="entry name" value="KR_2_FAS_SDR_x"/>
    <property type="match status" value="1"/>
</dbReference>
<evidence type="ECO:0000256" key="4">
    <source>
        <dbReference type="ARBA" id="ARBA00022857"/>
    </source>
</evidence>
<gene>
    <name evidence="11" type="ORF">GL267_14125</name>
</gene>
<dbReference type="Gene3D" id="3.10.129.110">
    <property type="entry name" value="Polyketide synthase dehydratase"/>
    <property type="match status" value="1"/>
</dbReference>
<dbReference type="CDD" id="cd00833">
    <property type="entry name" value="PKS"/>
    <property type="match status" value="1"/>
</dbReference>
<dbReference type="InterPro" id="IPR020843">
    <property type="entry name" value="ER"/>
</dbReference>
<dbReference type="InterPro" id="IPR057326">
    <property type="entry name" value="KR_dom"/>
</dbReference>
<dbReference type="InterPro" id="IPR009081">
    <property type="entry name" value="PP-bd_ACP"/>
</dbReference>
<dbReference type="Pfam" id="PF00550">
    <property type="entry name" value="PP-binding"/>
    <property type="match status" value="1"/>
</dbReference>
<dbReference type="InterPro" id="IPR049551">
    <property type="entry name" value="PKS_DH_C"/>
</dbReference>
<sequence>MKNKKIAIVGYASRLPQTSDAAFWEDLLAGRNLVTRVAEDRWAQYGLEHPSRAHPGSSVTFAAGSLGDVAGFDAGFFHISPREAAAMDPQQRLLLEMSWEAFAHAGFPVSRLRGSRCGVFIGLASTDYAYRMADDLAVIGANSATGSTASIAANRLSYFYDLRGPSMVVDTACSSALVAFHQACQSLLHGESDLALTGAINLHLHPFGFLIFSKASMLSANGRSRPFDAAADGYVRAEGGGVFVLKEYAAALRDGDRILAVVAHTAINTDGHKAGLTIPRVEAQAALLTAAYAAAGIDPDAVDYIEAHGTGTAVGDPLEVEAIGRALGARRRAGNPLPLGSVKSNLGHMETASGVPGLLKAIHCLRQRTVPATIGVTRLNPRLPLADFGLEVVTAARPLRAAGPLTIGVNSFGFGGANAHVVLERAAEPRRRVRLPGKMRRARRWPLLLSAATPTALRQVAADFAGVLTGVAEQDYACRYQANFRSERLGQRALFWGGDGSDLAADVRAFAAGEDASPAALGRGLEAPRGPVFLYSGNGCQWAGMGRALLNEPVFTQTLAAIDAIFLPLAGYALRDELAGLLGEGRYALTEFAQPALFALQVGATECLRALGVEPVAVAGHSVGEVAAAWACGGLNLADAVRVIYERSRLQSQSRGLGQMTAVAADADTVMGWLRDWALADRVSIAAWNSSRGSTVVGAQDALTALERRLRNLGVGHKRLDVDYPFHGPQMDGFRAALLDSLAELHPMAARIPLLSTVTGAVLAEETLDATYWWRNIREPVRFQQAIDGLLQSWNIFIELGGHPVLRAYVQDALNVAERDGRIITTLRRGEENAQVLAQAAAALWVAGVPTDWQRYYPVAAPAVDLPRYPWEREHHWHTVTSESARTLTAYSVHPLLGHPVAGHAGEWEQQIDTARWPFLADHRVGDGVVFPGAGYVELLLAAARERFASSAHLVIEDLEIVAPLLIDGDDSKVLRVSVDEEGGATIQARPLLQEGWTLHGKGRIRQGSAGAEMDTLQELPVPPSRLPDFDAAQHYRLADIAGLHYGPGFQSVQAGWLQEDGVLARLALPAPADAADYLLHPALLDGALQLFVNLLAAEGAEAGWGFVPVRIERLSLRAAAEEILWASVRLLRRSPQSLLADAALTDGRGRVVVRCEGVRLRRVRLRRSDAERLRYLHSRLTPVPLAGGADARIPLDLAALHTLLTDALADSAAARRYVEEFSPLVEGLLQAYGAKSSTEGDEEVAAADIWQTLLQDYPEFFPITLQVGRWGLHQSGGGESGTWPRIATAAYPAILQTLTPSMLAGLRAMVAALRVALSAGQRLGLLEISHSAVEWLPALAADVGGDVRCALYQAGLNDAEASSTAPWTTLHLRDENRPVVHLAWLRLDVADKEVQLQMLECAVDCVAAEGVLLVQGVHPEPWWRTVDASGPPLMGMTECRQWLEDRGFAGCMVLGAEGDGPGAYALLLRKTASVEAVPESRSAAGRWLLVGTPGTEHVPGVAMLRTALTAAGAECHFIAAGSEAALTAVLTEKAGDKHWAGVIYLERSALTTPFSPAMLSRSCQMLRTLGLWGVSQADVAPVFVLTAGGVRATCPLVDEPSADLSALDAAGLCGFARSLQNEWPEWALRLIDWGMATPTAATVAAVVGALLDPGAETELVFDTEGRRYAPRVQELTSPAVADPMQASSRRQLGFSLPGQLRNLQWADPPRPVLADDAVEVAVAAAGLNFRDVMYALGMLSDEALENGFSGPGLGLEFAGRVVAVGRRVTRWAPGDAILGFAPASFSTHVQTSEMAIAALPPGMDMAAVATIPTVFFTAWYALRELARLEAGERVLIHGGAGGVGIAAIQIAQQLGAEIFATAGSPEKRDFLRLLGVDRVYDSRSLDFAEAILRDTGGTGIDVLLNSLSGEAIRRNLQVLRPFGRFLELGKRDFYENTAVGLRPFRNNLSYFGIDADQLLLGRAALTQRLLTAIMEHFAQDGFFTLPMVRFPAARVVEAFRHMQQARQIGKIVIDMAPPFTPAAPPSRHGGASLRLSADGVYLVTGGLSGFGLETAQWLVTKGARRLVLVSRSARPDAAGQEALTAMTAAGVDLHCLPCDVGDGVQVQALFTRIATEIGPLRGIIHAAAVIDDALAQNLTATRIDAVLYPKIAGAWHLHQSSQGAPLDFFVLYSSVSTLLGNPGQAHYVAANTWMEALATLRRVQGLPATAVLWGAIGDAGYLARNPQMRDVLQQRLGGAALRAATALDILEAMLLTNASALVVADLDWGAVRRFLPTALAPRFTELSRGVEDDTGATDADLCATLRTLPLGEAQALLTDLVRREVGQILRLAVEKIPPDQNLGQLGLDSLMGVELALALEERLGIKLPAFLLSEGPTPGKLAQRLLQSLRKGDTVNAALAEQAPDAEFQRLAAAHGVAQQEVDAALITGTGGH</sequence>
<evidence type="ECO:0000256" key="7">
    <source>
        <dbReference type="PROSITE-ProRule" id="PRU01363"/>
    </source>
</evidence>
<organism evidence="11">
    <name type="scientific">Acidithiobacillus ferrianus</name>
    <dbReference type="NCBI Taxonomy" id="2678518"/>
    <lineage>
        <taxon>Bacteria</taxon>
        <taxon>Pseudomonadati</taxon>
        <taxon>Pseudomonadota</taxon>
        <taxon>Acidithiobacillia</taxon>
        <taxon>Acidithiobacillales</taxon>
        <taxon>Acidithiobacillaceae</taxon>
        <taxon>Acidithiobacillus</taxon>
    </lineage>
</organism>
<dbReference type="FunFam" id="3.40.50.720:FF:000209">
    <property type="entry name" value="Polyketide synthase Pks12"/>
    <property type="match status" value="1"/>
</dbReference>
<name>A0A845UIQ8_9PROT</name>
<dbReference type="GO" id="GO:0031177">
    <property type="term" value="F:phosphopantetheine binding"/>
    <property type="evidence" value="ECO:0007669"/>
    <property type="project" value="InterPro"/>
</dbReference>
<dbReference type="InterPro" id="IPR013154">
    <property type="entry name" value="ADH-like_N"/>
</dbReference>
<feature type="active site" description="Proton donor; for dehydratase activity" evidence="7">
    <location>
        <position position="1086"/>
    </location>
</feature>
<evidence type="ECO:0000259" key="10">
    <source>
        <dbReference type="PROSITE" id="PS52019"/>
    </source>
</evidence>
<dbReference type="InterPro" id="IPR020806">
    <property type="entry name" value="PKS_PP-bd"/>
</dbReference>
<dbReference type="Pfam" id="PF08240">
    <property type="entry name" value="ADH_N"/>
    <property type="match status" value="1"/>
</dbReference>
<evidence type="ECO:0000256" key="2">
    <source>
        <dbReference type="ARBA" id="ARBA00022553"/>
    </source>
</evidence>
<dbReference type="SUPFAM" id="SSF52151">
    <property type="entry name" value="FabD/lysophospholipase-like"/>
    <property type="match status" value="1"/>
</dbReference>
<dbReference type="GO" id="GO:0004312">
    <property type="term" value="F:fatty acid synthase activity"/>
    <property type="evidence" value="ECO:0007669"/>
    <property type="project" value="TreeGrafter"/>
</dbReference>
<evidence type="ECO:0000256" key="5">
    <source>
        <dbReference type="ARBA" id="ARBA00023268"/>
    </source>
</evidence>
<keyword evidence="4" id="KW-0521">NADP</keyword>
<dbReference type="Gene3D" id="3.40.47.10">
    <property type="match status" value="1"/>
</dbReference>
<keyword evidence="6" id="KW-0012">Acyltransferase</keyword>
<dbReference type="SUPFAM" id="SSF51735">
    <property type="entry name" value="NAD(P)-binding Rossmann-fold domains"/>
    <property type="match status" value="3"/>
</dbReference>
<dbReference type="SUPFAM" id="SSF55048">
    <property type="entry name" value="Probable ACP-binding domain of malonyl-CoA ACP transacylase"/>
    <property type="match status" value="1"/>
</dbReference>
<dbReference type="PANTHER" id="PTHR43775:SF37">
    <property type="entry name" value="SI:DKEY-61P9.11"/>
    <property type="match status" value="1"/>
</dbReference>
<keyword evidence="2" id="KW-0597">Phosphoprotein</keyword>
<dbReference type="InterPro" id="IPR050091">
    <property type="entry name" value="PKS_NRPS_Biosynth_Enz"/>
</dbReference>
<dbReference type="PROSITE" id="PS00606">
    <property type="entry name" value="KS3_1"/>
    <property type="match status" value="1"/>
</dbReference>
<dbReference type="EMBL" id="WNJL01000040">
    <property type="protein sequence ID" value="NDU43714.1"/>
    <property type="molecule type" value="Genomic_DNA"/>
</dbReference>
<keyword evidence="3" id="KW-0808">Transferase</keyword>
<dbReference type="SUPFAM" id="SSF50129">
    <property type="entry name" value="GroES-like"/>
    <property type="match status" value="1"/>
</dbReference>
<dbReference type="PROSITE" id="PS50075">
    <property type="entry name" value="CARRIER"/>
    <property type="match status" value="1"/>
</dbReference>
<dbReference type="GO" id="GO:0004315">
    <property type="term" value="F:3-oxoacyl-[acyl-carrier-protein] synthase activity"/>
    <property type="evidence" value="ECO:0007669"/>
    <property type="project" value="InterPro"/>
</dbReference>
<reference evidence="11" key="1">
    <citation type="submission" date="2019-11" db="EMBL/GenBank/DDBJ databases">
        <title>Acidithiobacillus ferrianus sp. nov.: a facultatively anaerobic and extremely acidophilic chemolithoautotroph.</title>
        <authorList>
            <person name="Norris P.R."/>
            <person name="Falagan C."/>
            <person name="Moya-Beltran A."/>
            <person name="Castro M."/>
            <person name="Quatrini R."/>
            <person name="Johnson D.B."/>
        </authorList>
    </citation>
    <scope>NUCLEOTIDE SEQUENCE [LARGE SCALE GENOMIC DNA]</scope>
    <source>
        <strain evidence="11">MG</strain>
    </source>
</reference>
<dbReference type="Gene3D" id="3.40.366.10">
    <property type="entry name" value="Malonyl-Coenzyme A Acyl Carrier Protein, domain 2"/>
    <property type="match status" value="1"/>
</dbReference>
<evidence type="ECO:0000256" key="6">
    <source>
        <dbReference type="ARBA" id="ARBA00023315"/>
    </source>
</evidence>
<protein>
    <submittedName>
        <fullName evidence="11">SDR family NAD(P)-dependent oxidoreductase</fullName>
    </submittedName>
</protein>
<dbReference type="InterPro" id="IPR001227">
    <property type="entry name" value="Ac_transferase_dom_sf"/>
</dbReference>
<keyword evidence="1" id="KW-0596">Phosphopantetheine</keyword>
<dbReference type="Pfam" id="PF00698">
    <property type="entry name" value="Acyl_transf_1"/>
    <property type="match status" value="1"/>
</dbReference>
<dbReference type="Pfam" id="PF00109">
    <property type="entry name" value="ketoacyl-synt"/>
    <property type="match status" value="1"/>
</dbReference>
<dbReference type="InterPro" id="IPR016036">
    <property type="entry name" value="Malonyl_transacylase_ACP-bd"/>
</dbReference>
<dbReference type="SMART" id="SM00827">
    <property type="entry name" value="PKS_AT"/>
    <property type="match status" value="1"/>
</dbReference>
<dbReference type="Pfam" id="PF00107">
    <property type="entry name" value="ADH_zinc_N"/>
    <property type="match status" value="1"/>
</dbReference>
<dbReference type="SMART" id="SM00825">
    <property type="entry name" value="PKS_KS"/>
    <property type="match status" value="1"/>
</dbReference>
<dbReference type="GO" id="GO:0016491">
    <property type="term" value="F:oxidoreductase activity"/>
    <property type="evidence" value="ECO:0007669"/>
    <property type="project" value="InterPro"/>
</dbReference>
<proteinExistence type="predicted"/>
<dbReference type="InterPro" id="IPR014031">
    <property type="entry name" value="Ketoacyl_synth_C"/>
</dbReference>
<dbReference type="SUPFAM" id="SSF53901">
    <property type="entry name" value="Thiolase-like"/>
    <property type="match status" value="1"/>
</dbReference>
<dbReference type="GO" id="GO:0006633">
    <property type="term" value="P:fatty acid biosynthetic process"/>
    <property type="evidence" value="ECO:0007669"/>
    <property type="project" value="InterPro"/>
</dbReference>
<dbReference type="InterPro" id="IPR016035">
    <property type="entry name" value="Acyl_Trfase/lysoPLipase"/>
</dbReference>
<dbReference type="Gene3D" id="3.90.180.10">
    <property type="entry name" value="Medium-chain alcohol dehydrogenases, catalytic domain"/>
    <property type="match status" value="1"/>
</dbReference>
<dbReference type="Gene3D" id="3.40.50.720">
    <property type="entry name" value="NAD(P)-binding Rossmann-like Domain"/>
    <property type="match status" value="3"/>
</dbReference>
<evidence type="ECO:0000259" key="8">
    <source>
        <dbReference type="PROSITE" id="PS50075"/>
    </source>
</evidence>
<dbReference type="InterPro" id="IPR042104">
    <property type="entry name" value="PKS_dehydratase_sf"/>
</dbReference>
<dbReference type="InterPro" id="IPR013149">
    <property type="entry name" value="ADH-like_C"/>
</dbReference>
<dbReference type="CDD" id="cd05195">
    <property type="entry name" value="enoyl_red"/>
    <property type="match status" value="1"/>
</dbReference>
<dbReference type="InterPro" id="IPR020841">
    <property type="entry name" value="PKS_Beta-ketoAc_synthase_dom"/>
</dbReference>
<feature type="active site" description="Proton acceptor; for dehydratase activity" evidence="7">
    <location>
        <position position="923"/>
    </location>
</feature>
<dbReference type="PANTHER" id="PTHR43775">
    <property type="entry name" value="FATTY ACID SYNTHASE"/>
    <property type="match status" value="1"/>
</dbReference>
<feature type="region of interest" description="N-terminal hotdog fold" evidence="7">
    <location>
        <begin position="894"/>
        <end position="1012"/>
    </location>
</feature>
<dbReference type="Pfam" id="PF02801">
    <property type="entry name" value="Ketoacyl-synt_C"/>
    <property type="match status" value="1"/>
</dbReference>
<evidence type="ECO:0000259" key="9">
    <source>
        <dbReference type="PROSITE" id="PS52004"/>
    </source>
</evidence>
<dbReference type="InterPro" id="IPR036291">
    <property type="entry name" value="NAD(P)-bd_dom_sf"/>
</dbReference>
<dbReference type="InterPro" id="IPR020807">
    <property type="entry name" value="PKS_DH"/>
</dbReference>
<dbReference type="InterPro" id="IPR049552">
    <property type="entry name" value="PKS_DH_N"/>
</dbReference>
<feature type="region of interest" description="C-terminal hotdog fold" evidence="7">
    <location>
        <begin position="1027"/>
        <end position="1170"/>
    </location>
</feature>
<dbReference type="SMART" id="SM00826">
    <property type="entry name" value="PKS_DH"/>
    <property type="match status" value="1"/>
</dbReference>
<dbReference type="Pfam" id="PF16197">
    <property type="entry name" value="KAsynt_C_assoc"/>
    <property type="match status" value="1"/>
</dbReference>
<evidence type="ECO:0000256" key="1">
    <source>
        <dbReference type="ARBA" id="ARBA00022450"/>
    </source>
</evidence>
<dbReference type="Pfam" id="PF08659">
    <property type="entry name" value="KR"/>
    <property type="match status" value="1"/>
</dbReference>
<dbReference type="InterPro" id="IPR016039">
    <property type="entry name" value="Thiolase-like"/>
</dbReference>
<dbReference type="InterPro" id="IPR014030">
    <property type="entry name" value="Ketoacyl_synth_N"/>
</dbReference>